<sequence>MMEKTVGVVIPAFCPGPLFHELLRRLARQTHIPEEVVIINTIPEPQGCGTAQRTEAAEIAEEFRTSFPALTVLEVRQRDFGHGKTRNLGIGHTDTELVLCMTQDALPRDSRLVERLMHAFDDPAVAAAYARQLPGKKSSVLEAEARTFNYPPSSVIKSAADLDRLGIKTFFCSDVCAMWRRSAYDQAGGFERDVIFNEDMILAGKMIQNGGRIAYCADAQVYHAHHYSGIRQLHRNFDLGVSQADYPEIFNMASSSREGLRFVRQTTSDLIRSGRGYLVPQLLWQSGCKYAGYQLGKKYRKLPDRLVRILTGSPAYWEQNKRTSTHSTQ</sequence>
<comment type="caution">
    <text evidence="2">The sequence shown here is derived from an EMBL/GenBank/DDBJ whole genome shotgun (WGS) entry which is preliminary data.</text>
</comment>
<dbReference type="Pfam" id="PF00535">
    <property type="entry name" value="Glycos_transf_2"/>
    <property type="match status" value="1"/>
</dbReference>
<dbReference type="InterPro" id="IPR050834">
    <property type="entry name" value="Glycosyltransf_2"/>
</dbReference>
<dbReference type="GO" id="GO:0044010">
    <property type="term" value="P:single-species biofilm formation"/>
    <property type="evidence" value="ECO:0007669"/>
    <property type="project" value="TreeGrafter"/>
</dbReference>
<reference evidence="2 3" key="1">
    <citation type="submission" date="2019-08" db="EMBL/GenBank/DDBJ databases">
        <title>In-depth cultivation of the pig gut microbiome towards novel bacterial diversity and tailored functional studies.</title>
        <authorList>
            <person name="Wylensek D."/>
            <person name="Hitch T.C.A."/>
            <person name="Clavel T."/>
        </authorList>
    </citation>
    <scope>NUCLEOTIDE SEQUENCE [LARGE SCALE GENOMIC DNA]</scope>
    <source>
        <strain evidence="2 3">Oil+RF-744-WCA-WT-11</strain>
    </source>
</reference>
<evidence type="ECO:0000313" key="2">
    <source>
        <dbReference type="EMBL" id="MSS14607.1"/>
    </source>
</evidence>
<keyword evidence="2" id="KW-0808">Transferase</keyword>
<organism evidence="2 3">
    <name type="scientific">Porcincola intestinalis</name>
    <dbReference type="NCBI Taxonomy" id="2606632"/>
    <lineage>
        <taxon>Bacteria</taxon>
        <taxon>Bacillati</taxon>
        <taxon>Bacillota</taxon>
        <taxon>Clostridia</taxon>
        <taxon>Lachnospirales</taxon>
        <taxon>Lachnospiraceae</taxon>
        <taxon>Porcincola</taxon>
    </lineage>
</organism>
<dbReference type="PANTHER" id="PTHR43685">
    <property type="entry name" value="GLYCOSYLTRANSFERASE"/>
    <property type="match status" value="1"/>
</dbReference>
<dbReference type="AlphaFoldDB" id="A0A6L5X563"/>
<dbReference type="GO" id="GO:0016740">
    <property type="term" value="F:transferase activity"/>
    <property type="evidence" value="ECO:0007669"/>
    <property type="project" value="UniProtKB-KW"/>
</dbReference>
<dbReference type="CDD" id="cd00761">
    <property type="entry name" value="Glyco_tranf_GTA_type"/>
    <property type="match status" value="1"/>
</dbReference>
<dbReference type="Gene3D" id="3.90.550.10">
    <property type="entry name" value="Spore Coat Polysaccharide Biosynthesis Protein SpsA, Chain A"/>
    <property type="match status" value="1"/>
</dbReference>
<dbReference type="SUPFAM" id="SSF53448">
    <property type="entry name" value="Nucleotide-diphospho-sugar transferases"/>
    <property type="match status" value="1"/>
</dbReference>
<dbReference type="EMBL" id="VULZ01000005">
    <property type="protein sequence ID" value="MSS14607.1"/>
    <property type="molecule type" value="Genomic_DNA"/>
</dbReference>
<gene>
    <name evidence="2" type="ORF">FYJ35_06060</name>
</gene>
<feature type="domain" description="Glycosyltransferase 2-like" evidence="1">
    <location>
        <begin position="8"/>
        <end position="186"/>
    </location>
</feature>
<dbReference type="InterPro" id="IPR029044">
    <property type="entry name" value="Nucleotide-diphossugar_trans"/>
</dbReference>
<name>A0A6L5X563_9FIRM</name>
<dbReference type="RefSeq" id="WP_154524600.1">
    <property type="nucleotide sequence ID" value="NZ_JAXFDQ010000002.1"/>
</dbReference>
<protein>
    <submittedName>
        <fullName evidence="2">Glycosyltransferase family 2 protein</fullName>
    </submittedName>
</protein>
<evidence type="ECO:0000259" key="1">
    <source>
        <dbReference type="Pfam" id="PF00535"/>
    </source>
</evidence>
<evidence type="ECO:0000313" key="3">
    <source>
        <dbReference type="Proteomes" id="UP000481852"/>
    </source>
</evidence>
<dbReference type="Proteomes" id="UP000481852">
    <property type="component" value="Unassembled WGS sequence"/>
</dbReference>
<dbReference type="PANTHER" id="PTHR43685:SF13">
    <property type="entry name" value="O ANTIGEN BIOSYNTHESIS RHAMNOSYLTRANSFERASE RFBN"/>
    <property type="match status" value="1"/>
</dbReference>
<dbReference type="InterPro" id="IPR001173">
    <property type="entry name" value="Glyco_trans_2-like"/>
</dbReference>
<keyword evidence="3" id="KW-1185">Reference proteome</keyword>
<proteinExistence type="predicted"/>
<accession>A0A6L5X563</accession>